<dbReference type="InterPro" id="IPR051485">
    <property type="entry name" value="SR-CTD_assoc_factor"/>
</dbReference>
<feature type="coiled-coil region" evidence="1">
    <location>
        <begin position="715"/>
        <end position="742"/>
    </location>
</feature>
<evidence type="ECO:0000256" key="2">
    <source>
        <dbReference type="SAM" id="MobiDB-lite"/>
    </source>
</evidence>
<feature type="compositionally biased region" description="Basic and acidic residues" evidence="2">
    <location>
        <begin position="605"/>
        <end position="614"/>
    </location>
</feature>
<feature type="region of interest" description="Disordered" evidence="2">
    <location>
        <begin position="286"/>
        <end position="320"/>
    </location>
</feature>
<dbReference type="Pfam" id="PF01805">
    <property type="entry name" value="Surp"/>
    <property type="match status" value="1"/>
</dbReference>
<feature type="region of interest" description="Disordered" evidence="2">
    <location>
        <begin position="762"/>
        <end position="871"/>
    </location>
</feature>
<reference evidence="4 5" key="1">
    <citation type="submission" date="2018-10" db="EMBL/GenBank/DDBJ databases">
        <title>Fifty Aureobasidium pullulans genomes reveal a recombining polyextremotolerant generalist.</title>
        <authorList>
            <person name="Gostincar C."/>
            <person name="Turk M."/>
            <person name="Zajc J."/>
            <person name="Gunde-Cimerman N."/>
        </authorList>
    </citation>
    <scope>NUCLEOTIDE SEQUENCE [LARGE SCALE GENOMIC DNA]</scope>
    <source>
        <strain evidence="4 5">EXF-10751</strain>
    </source>
</reference>
<feature type="compositionally biased region" description="Low complexity" evidence="2">
    <location>
        <begin position="762"/>
        <end position="773"/>
    </location>
</feature>
<evidence type="ECO:0000313" key="4">
    <source>
        <dbReference type="EMBL" id="THW55196.1"/>
    </source>
</evidence>
<feature type="coiled-coil region" evidence="1">
    <location>
        <begin position="68"/>
        <end position="95"/>
    </location>
</feature>
<dbReference type="Gene3D" id="1.10.10.790">
    <property type="entry name" value="Surp module"/>
    <property type="match status" value="1"/>
</dbReference>
<evidence type="ECO:0000256" key="1">
    <source>
        <dbReference type="SAM" id="Coils"/>
    </source>
</evidence>
<keyword evidence="1" id="KW-0175">Coiled coil</keyword>
<protein>
    <recommendedName>
        <fullName evidence="3">SURP motif domain-containing protein</fullName>
    </recommendedName>
</protein>
<evidence type="ECO:0000313" key="5">
    <source>
        <dbReference type="Proteomes" id="UP000310421"/>
    </source>
</evidence>
<feature type="compositionally biased region" description="Basic and acidic residues" evidence="2">
    <location>
        <begin position="159"/>
        <end position="176"/>
    </location>
</feature>
<dbReference type="GO" id="GO:0006396">
    <property type="term" value="P:RNA processing"/>
    <property type="evidence" value="ECO:0007669"/>
    <property type="project" value="InterPro"/>
</dbReference>
<sequence>MTIGDGEGDGERSALPQEVGFTHGSRVQLRDKNLTELQRNTQLSSSTNTMSDKTIPDISSKLNAPKKVSVFEKQRQEAEAKRIREEAENRAALREFEDSFADEDEDDFVAQVAAGRSAYGGARLQDGGGYTRGAPMRSSGPGTLGPPPGPAPLSLKRKRELEEARERERRQRDSRASPEAAVKRPTMLLSSLPRNTTGATIRSLLPKNLKMDDMAFAPSSTGHSLTAVVALSPDTASSDIDSAVNTLQQKYLGFGSYLNISKHITISSSISSVLHTATSAIQVQPFGAKPMPRDPPPSHSFRNAPPPESLPPQLRHQGPAPLVVNVTPPSDLKQLATINKTVEKLITYGPEWECLLMAQPDVQHGEHWAWLFDNTSQGHVWYRWLVYQYYASQPPTKEVQDIHPWSVMDELARTNNHVRPFDDGPFWIPPPEKPKYEHAQNLADLMSDSGYVSSDLDTDDEDDHIVQTQGVAPEDTSISRPRYLNPYRKAKLTFFLNHLPDSTGYLCEGDVQAVTDLVIKFSGQGAEEVVDMLVSNLENPFRFSVNYKIDRPTDDREDQENDDDDNYDPEVDGPRASFGMLGGNDDADVEEPLAQPTTTTQPDQDTDHKEEPSTGKDISGAQLVGLYVISDALAATSVSGVRDAWKYRSLFESALTCRQVFEKLGRMPKQYGWGRVRGEQWRSRITIVLDCWERESIFAPESHRRFKDVFLSPPLTDAEQKIKDEQEKLEKEEDLKRRWKSGEGLGAAPTPEVVVKEITPQPATVPQPAQQPVKRQISRPSAADLILATADGEAPPPKPAPKLSNFSMSLNAPPATSVPAEEVKKASPAMRFSLGGAGAPSRLSLAGSKPAEPVKEKKRESLAIFRDSDSE</sequence>
<dbReference type="SUPFAM" id="SSF109905">
    <property type="entry name" value="Surp module (SWAP domain)"/>
    <property type="match status" value="1"/>
</dbReference>
<feature type="compositionally biased region" description="Pro residues" evidence="2">
    <location>
        <begin position="293"/>
        <end position="310"/>
    </location>
</feature>
<accession>A0A4S8YS05</accession>
<organism evidence="4 5">
    <name type="scientific">Aureobasidium pullulans</name>
    <name type="common">Black yeast</name>
    <name type="synonym">Pullularia pullulans</name>
    <dbReference type="NCBI Taxonomy" id="5580"/>
    <lineage>
        <taxon>Eukaryota</taxon>
        <taxon>Fungi</taxon>
        <taxon>Dikarya</taxon>
        <taxon>Ascomycota</taxon>
        <taxon>Pezizomycotina</taxon>
        <taxon>Dothideomycetes</taxon>
        <taxon>Dothideomycetidae</taxon>
        <taxon>Dothideales</taxon>
        <taxon>Saccotheciaceae</taxon>
        <taxon>Aureobasidium</taxon>
    </lineage>
</organism>
<feature type="region of interest" description="Disordered" evidence="2">
    <location>
        <begin position="120"/>
        <end position="186"/>
    </location>
</feature>
<feature type="compositionally biased region" description="Acidic residues" evidence="2">
    <location>
        <begin position="555"/>
        <end position="571"/>
    </location>
</feature>
<name>A0A4S8YS05_AURPU</name>
<dbReference type="GO" id="GO:0003723">
    <property type="term" value="F:RNA binding"/>
    <property type="evidence" value="ECO:0007669"/>
    <property type="project" value="InterPro"/>
</dbReference>
<gene>
    <name evidence="4" type="ORF">D6D20_09659</name>
</gene>
<feature type="region of interest" description="Disordered" evidence="2">
    <location>
        <begin position="548"/>
        <end position="617"/>
    </location>
</feature>
<feature type="region of interest" description="Disordered" evidence="2">
    <location>
        <begin position="1"/>
        <end position="61"/>
    </location>
</feature>
<dbReference type="Proteomes" id="UP000310421">
    <property type="component" value="Unassembled WGS sequence"/>
</dbReference>
<dbReference type="InterPro" id="IPR000061">
    <property type="entry name" value="Surp"/>
</dbReference>
<proteinExistence type="predicted"/>
<dbReference type="AlphaFoldDB" id="A0A4S8YS05"/>
<dbReference type="InterPro" id="IPR035967">
    <property type="entry name" value="SWAP/Surp_sf"/>
</dbReference>
<dbReference type="EMBL" id="QZAN01000202">
    <property type="protein sequence ID" value="THW55196.1"/>
    <property type="molecule type" value="Genomic_DNA"/>
</dbReference>
<evidence type="ECO:0000259" key="3">
    <source>
        <dbReference type="Pfam" id="PF01805"/>
    </source>
</evidence>
<comment type="caution">
    <text evidence="4">The sequence shown here is derived from an EMBL/GenBank/DDBJ whole genome shotgun (WGS) entry which is preliminary data.</text>
</comment>
<dbReference type="GO" id="GO:0005634">
    <property type="term" value="C:nucleus"/>
    <property type="evidence" value="ECO:0007669"/>
    <property type="project" value="TreeGrafter"/>
</dbReference>
<feature type="compositionally biased region" description="Basic and acidic residues" evidence="2">
    <location>
        <begin position="852"/>
        <end position="871"/>
    </location>
</feature>
<feature type="domain" description="SURP motif" evidence="3">
    <location>
        <begin position="336"/>
        <end position="389"/>
    </location>
</feature>
<feature type="compositionally biased region" description="Polar residues" evidence="2">
    <location>
        <begin position="35"/>
        <end position="52"/>
    </location>
</feature>
<dbReference type="PANTHER" id="PTHR23140:SF0">
    <property type="entry name" value="U2 SNRNP-ASSOCIATED SURP MOTIF-CONTAINING PROTEIN"/>
    <property type="match status" value="1"/>
</dbReference>
<dbReference type="PANTHER" id="PTHR23140">
    <property type="entry name" value="RNA PROCESSING PROTEIN LD23810P"/>
    <property type="match status" value="1"/>
</dbReference>